<feature type="domain" description="Cell envelope-related transcriptional attenuator" evidence="4">
    <location>
        <begin position="260"/>
        <end position="403"/>
    </location>
</feature>
<dbReference type="NCBIfam" id="TIGR00350">
    <property type="entry name" value="lytR_cpsA_psr"/>
    <property type="match status" value="1"/>
</dbReference>
<evidence type="ECO:0000259" key="4">
    <source>
        <dbReference type="Pfam" id="PF03816"/>
    </source>
</evidence>
<name>A0A8J3X5I0_9ACTN</name>
<feature type="compositionally biased region" description="Polar residues" evidence="2">
    <location>
        <begin position="117"/>
        <end position="133"/>
    </location>
</feature>
<dbReference type="InterPro" id="IPR004474">
    <property type="entry name" value="LytR_CpsA_psr"/>
</dbReference>
<dbReference type="Pfam" id="PF03816">
    <property type="entry name" value="LytR_cpsA_psr"/>
    <property type="match status" value="1"/>
</dbReference>
<dbReference type="PANTHER" id="PTHR33392:SF6">
    <property type="entry name" value="POLYISOPRENYL-TEICHOIC ACID--PEPTIDOGLYCAN TEICHOIC ACID TRANSFERASE TAGU"/>
    <property type="match status" value="1"/>
</dbReference>
<organism evidence="5 6">
    <name type="scientific">Planotetraspora mira</name>
    <dbReference type="NCBI Taxonomy" id="58121"/>
    <lineage>
        <taxon>Bacteria</taxon>
        <taxon>Bacillati</taxon>
        <taxon>Actinomycetota</taxon>
        <taxon>Actinomycetes</taxon>
        <taxon>Streptosporangiales</taxon>
        <taxon>Streptosporangiaceae</taxon>
        <taxon>Planotetraspora</taxon>
    </lineage>
</organism>
<evidence type="ECO:0000256" key="3">
    <source>
        <dbReference type="SAM" id="Phobius"/>
    </source>
</evidence>
<feature type="transmembrane region" description="Helical" evidence="3">
    <location>
        <begin position="184"/>
        <end position="207"/>
    </location>
</feature>
<feature type="compositionally biased region" description="Low complexity" evidence="2">
    <location>
        <begin position="82"/>
        <end position="92"/>
    </location>
</feature>
<keyword evidence="3" id="KW-1133">Transmembrane helix</keyword>
<keyword evidence="3" id="KW-0812">Transmembrane</keyword>
<comment type="similarity">
    <text evidence="1">Belongs to the LytR/CpsA/Psr (LCP) family.</text>
</comment>
<evidence type="ECO:0000256" key="1">
    <source>
        <dbReference type="ARBA" id="ARBA00006068"/>
    </source>
</evidence>
<dbReference type="PANTHER" id="PTHR33392">
    <property type="entry name" value="POLYISOPRENYL-TEICHOIC ACID--PEPTIDOGLYCAN TEICHOIC ACID TRANSFERASE TAGU"/>
    <property type="match status" value="1"/>
</dbReference>
<evidence type="ECO:0000313" key="6">
    <source>
        <dbReference type="Proteomes" id="UP000650628"/>
    </source>
</evidence>
<evidence type="ECO:0000256" key="2">
    <source>
        <dbReference type="SAM" id="MobiDB-lite"/>
    </source>
</evidence>
<dbReference type="Proteomes" id="UP000650628">
    <property type="component" value="Unassembled WGS sequence"/>
</dbReference>
<accession>A0A8J3X5I0</accession>
<gene>
    <name evidence="5" type="ORF">Pmi06nite_19620</name>
</gene>
<feature type="compositionally biased region" description="Gly residues" evidence="2">
    <location>
        <begin position="153"/>
        <end position="174"/>
    </location>
</feature>
<protein>
    <recommendedName>
        <fullName evidence="4">Cell envelope-related transcriptional attenuator domain-containing protein</fullName>
    </recommendedName>
</protein>
<dbReference type="AlphaFoldDB" id="A0A8J3X5I0"/>
<keyword evidence="6" id="KW-1185">Reference proteome</keyword>
<dbReference type="InterPro" id="IPR050922">
    <property type="entry name" value="LytR/CpsA/Psr_CW_biosynth"/>
</dbReference>
<dbReference type="Gene3D" id="3.40.630.190">
    <property type="entry name" value="LCP protein"/>
    <property type="match status" value="1"/>
</dbReference>
<keyword evidence="3" id="KW-0472">Membrane</keyword>
<evidence type="ECO:0000313" key="5">
    <source>
        <dbReference type="EMBL" id="GII28520.1"/>
    </source>
</evidence>
<feature type="region of interest" description="Disordered" evidence="2">
    <location>
        <begin position="1"/>
        <end position="177"/>
    </location>
</feature>
<dbReference type="RefSeq" id="WP_239113785.1">
    <property type="nucleotide sequence ID" value="NZ_BOOO01000009.1"/>
</dbReference>
<sequence length="493" mass="51287">MAEDDDDATRALRRPGGGGPRPAGRPADDPWARGGSPQDPRPVGRDDPWARGGSAPDPRPAGRPADDPWQAGPTANDPRKPAPSADDPWAAARQPADEAWTSAGQPAHRVPEAFRGTASNAESDDLGNTTPRVTSKVYGKPRSGQAPVRPLGGQRGGPPGGDVPGSPGGGGSGGVRRPRNIGKIVLRSVAVLLVVLIVAAVGGYFWIGSKLQTVEAFTDYSGRPAATPGEDWLLVGSDSRAGLSAEQRKKLATGKAVGKRTDTMMLLHIPDSGQPTLVSLPRDSYVPIAGHGSDKLNAAYAYGGPKLLTRTVEQVTGIRIDHYMEIGFGGFVGIVDAVGGVNICVKQNIKDKKAGINLKKGCQDMDGGTALGFVRTRKTGAIPDFDRTQRQRQFFSAVVQKAASPGTLLNPFTSVPLALSAADSVAVDPDTGLFNLLSVGLAMKGGPVTTAVPIGSLPTINGAAVVKWDTAKAVRLFDALAEDKPIPKDTITK</sequence>
<reference evidence="5 6" key="1">
    <citation type="submission" date="2021-01" db="EMBL/GenBank/DDBJ databases">
        <title>Whole genome shotgun sequence of Planotetraspora mira NBRC 15435.</title>
        <authorList>
            <person name="Komaki H."/>
            <person name="Tamura T."/>
        </authorList>
    </citation>
    <scope>NUCLEOTIDE SEQUENCE [LARGE SCALE GENOMIC DNA]</scope>
    <source>
        <strain evidence="5 6">NBRC 15435</strain>
    </source>
</reference>
<proteinExistence type="inferred from homology"/>
<dbReference type="EMBL" id="BOOO01000009">
    <property type="protein sequence ID" value="GII28520.1"/>
    <property type="molecule type" value="Genomic_DNA"/>
</dbReference>
<comment type="caution">
    <text evidence="5">The sequence shown here is derived from an EMBL/GenBank/DDBJ whole genome shotgun (WGS) entry which is preliminary data.</text>
</comment>